<dbReference type="RefSeq" id="WP_061833642.1">
    <property type="nucleotide sequence ID" value="NZ_LUKE01000001.1"/>
</dbReference>
<proteinExistence type="predicted"/>
<evidence type="ECO:0000313" key="1">
    <source>
        <dbReference type="EMBL" id="KYG66076.1"/>
    </source>
</evidence>
<gene>
    <name evidence="1" type="ORF">AZI86_03140</name>
</gene>
<dbReference type="EMBL" id="LUKE01000001">
    <property type="protein sequence ID" value="KYG66076.1"/>
    <property type="molecule type" value="Genomic_DNA"/>
</dbReference>
<keyword evidence="2" id="KW-1185">Reference proteome</keyword>
<dbReference type="OrthoDB" id="9146593at2"/>
<dbReference type="Proteomes" id="UP000075320">
    <property type="component" value="Unassembled WGS sequence"/>
</dbReference>
<evidence type="ECO:0000313" key="2">
    <source>
        <dbReference type="Proteomes" id="UP000075320"/>
    </source>
</evidence>
<accession>A0A150WNY5</accession>
<dbReference type="PROSITE" id="PS51318">
    <property type="entry name" value="TAT"/>
    <property type="match status" value="1"/>
</dbReference>
<organism evidence="1 2">
    <name type="scientific">Bdellovibrio bacteriovorus</name>
    <dbReference type="NCBI Taxonomy" id="959"/>
    <lineage>
        <taxon>Bacteria</taxon>
        <taxon>Pseudomonadati</taxon>
        <taxon>Bdellovibrionota</taxon>
        <taxon>Bdellovibrionia</taxon>
        <taxon>Bdellovibrionales</taxon>
        <taxon>Pseudobdellovibrionaceae</taxon>
        <taxon>Bdellovibrio</taxon>
    </lineage>
</organism>
<name>A0A150WNY5_BDEBC</name>
<sequence>MSTPKISRRTFLHAGGAAIALPFLEIMLPFGKTAWAAGQAPLRFACLFYPHGTTQDSDWFPTFVNNQLIMNASGMLSPLDPYVADISFYKNLMADNWSLHPGGVTTFMTAGFTPQQNVVNTCRTTDQLIADKLQATGLIHSIAMGSDELSGGEASISGIYGTNISWIGKETPNTRLIRNSQIFDLIVPGGSSTTTTTTTTSSKTKSRQSVIDFAKDSITRLNGKLGSQDKKTFDQYLTNLREVEQKIQATEPPVTPPGNLTLNPAMATCSSLASKGSCADYSLDMDIKMDMIALAFQADRTRVMTHMFDPEPGYRNMSFISGVQGLAHEISHWRNDPAKLGPMVQKINKFYASKFARLLGRLKSMSESGGTVLDNSIIMYGSSMMDSHNHDVTNLPLILAGRAGGNLQQGALRTFPTRTNMSHFHLSVAKKFGAAVTSYSGTSSTINIG</sequence>
<dbReference type="InterPro" id="IPR006311">
    <property type="entry name" value="TAT_signal"/>
</dbReference>
<protein>
    <recommendedName>
        <fullName evidence="3">DUF1552 domain-containing protein</fullName>
    </recommendedName>
</protein>
<dbReference type="AlphaFoldDB" id="A0A150WNY5"/>
<dbReference type="InterPro" id="IPR011447">
    <property type="entry name" value="DUF1552"/>
</dbReference>
<evidence type="ECO:0008006" key="3">
    <source>
        <dbReference type="Google" id="ProtNLM"/>
    </source>
</evidence>
<reference evidence="1 2" key="1">
    <citation type="submission" date="2016-03" db="EMBL/GenBank/DDBJ databases">
        <authorList>
            <person name="Ploux O."/>
        </authorList>
    </citation>
    <scope>NUCLEOTIDE SEQUENCE [LARGE SCALE GENOMIC DNA]</scope>
    <source>
        <strain evidence="1 2">R0</strain>
    </source>
</reference>
<dbReference type="Pfam" id="PF07586">
    <property type="entry name" value="HXXSHH"/>
    <property type="match status" value="1"/>
</dbReference>
<comment type="caution">
    <text evidence="1">The sequence shown here is derived from an EMBL/GenBank/DDBJ whole genome shotgun (WGS) entry which is preliminary data.</text>
</comment>